<keyword evidence="3" id="KW-1185">Reference proteome</keyword>
<dbReference type="EMBL" id="ML213506">
    <property type="protein sequence ID" value="TFK54164.1"/>
    <property type="molecule type" value="Genomic_DNA"/>
</dbReference>
<evidence type="ECO:0000313" key="2">
    <source>
        <dbReference type="EMBL" id="TFK54164.1"/>
    </source>
</evidence>
<feature type="region of interest" description="Disordered" evidence="1">
    <location>
        <begin position="209"/>
        <end position="367"/>
    </location>
</feature>
<accession>A0A5C3N918</accession>
<feature type="compositionally biased region" description="Basic residues" evidence="1">
    <location>
        <begin position="67"/>
        <end position="82"/>
    </location>
</feature>
<feature type="compositionally biased region" description="Polar residues" evidence="1">
    <location>
        <begin position="144"/>
        <end position="163"/>
    </location>
</feature>
<sequence length="473" mass="49252">MENQECSTFASAVPRSLAAPPASVNVSLRPTTHTSSTPVHSTKLRVVSSGKENKHRQHRLEAVEKAKAHRSKREALKSKAKNVRQAQTPEQAATTETVLSSFLRPEAFSELAPLPLAPSLTSTIEATVLREVPSSEEPVDTPAASLSTPAYASTSGSSSNTPAASADEVETIIASTLTPAPVSSPTSAAPADGHAQLINQAQTVITPAASAHSDEMSLDAPTVNDATPSEPFPQEAPTGGSADVAMEEAIDGTDLPMDTDEPADDPIAVAPVTHQDDASGQQESGAEEEPQASADEATDEEAKGNDDAGENTPVTEDAPAHEGEEVEHAFPTGGPDSMAVDRGTDDAPTSSDKDVEVPEPTPPKKNVIKIKWRSHMEKIRKREKAEKELEDALAGFTLGSSTSSSTAVDSASNGAGPSVSLGSNALFGANPDHIQEREDVELNASIRDLETMVVDGHANGGPSRKGKEKEAAP</sequence>
<evidence type="ECO:0000313" key="3">
    <source>
        <dbReference type="Proteomes" id="UP000305948"/>
    </source>
</evidence>
<feature type="region of interest" description="Disordered" evidence="1">
    <location>
        <begin position="451"/>
        <end position="473"/>
    </location>
</feature>
<dbReference type="Proteomes" id="UP000305948">
    <property type="component" value="Unassembled WGS sequence"/>
</dbReference>
<feature type="non-terminal residue" evidence="2">
    <location>
        <position position="473"/>
    </location>
</feature>
<feature type="compositionally biased region" description="Polar residues" evidence="1">
    <location>
        <begin position="1"/>
        <end position="10"/>
    </location>
</feature>
<feature type="compositionally biased region" description="Low complexity" evidence="1">
    <location>
        <begin position="30"/>
        <end position="41"/>
    </location>
</feature>
<dbReference type="AlphaFoldDB" id="A0A5C3N918"/>
<feature type="region of interest" description="Disordered" evidence="1">
    <location>
        <begin position="1"/>
        <end position="92"/>
    </location>
</feature>
<reference evidence="2 3" key="1">
    <citation type="journal article" date="2019" name="Nat. Ecol. Evol.">
        <title>Megaphylogeny resolves global patterns of mushroom evolution.</title>
        <authorList>
            <person name="Varga T."/>
            <person name="Krizsan K."/>
            <person name="Foldi C."/>
            <person name="Dima B."/>
            <person name="Sanchez-Garcia M."/>
            <person name="Sanchez-Ramirez S."/>
            <person name="Szollosi G.J."/>
            <person name="Szarkandi J.G."/>
            <person name="Papp V."/>
            <person name="Albert L."/>
            <person name="Andreopoulos W."/>
            <person name="Angelini C."/>
            <person name="Antonin V."/>
            <person name="Barry K.W."/>
            <person name="Bougher N.L."/>
            <person name="Buchanan P."/>
            <person name="Buyck B."/>
            <person name="Bense V."/>
            <person name="Catcheside P."/>
            <person name="Chovatia M."/>
            <person name="Cooper J."/>
            <person name="Damon W."/>
            <person name="Desjardin D."/>
            <person name="Finy P."/>
            <person name="Geml J."/>
            <person name="Haridas S."/>
            <person name="Hughes K."/>
            <person name="Justo A."/>
            <person name="Karasinski D."/>
            <person name="Kautmanova I."/>
            <person name="Kiss B."/>
            <person name="Kocsube S."/>
            <person name="Kotiranta H."/>
            <person name="LaButti K.M."/>
            <person name="Lechner B.E."/>
            <person name="Liimatainen K."/>
            <person name="Lipzen A."/>
            <person name="Lukacs Z."/>
            <person name="Mihaltcheva S."/>
            <person name="Morgado L.N."/>
            <person name="Niskanen T."/>
            <person name="Noordeloos M.E."/>
            <person name="Ohm R.A."/>
            <person name="Ortiz-Santana B."/>
            <person name="Ovrebo C."/>
            <person name="Racz N."/>
            <person name="Riley R."/>
            <person name="Savchenko A."/>
            <person name="Shiryaev A."/>
            <person name="Soop K."/>
            <person name="Spirin V."/>
            <person name="Szebenyi C."/>
            <person name="Tomsovsky M."/>
            <person name="Tulloss R.E."/>
            <person name="Uehling J."/>
            <person name="Grigoriev I.V."/>
            <person name="Vagvolgyi C."/>
            <person name="Papp T."/>
            <person name="Martin F.M."/>
            <person name="Miettinen O."/>
            <person name="Hibbett D.S."/>
            <person name="Nagy L.G."/>
        </authorList>
    </citation>
    <scope>NUCLEOTIDE SEQUENCE [LARGE SCALE GENOMIC DNA]</scope>
    <source>
        <strain evidence="2 3">OMC1185</strain>
    </source>
</reference>
<protein>
    <submittedName>
        <fullName evidence="2">Uncharacterized protein</fullName>
    </submittedName>
</protein>
<name>A0A5C3N918_9AGAM</name>
<evidence type="ECO:0000256" key="1">
    <source>
        <dbReference type="SAM" id="MobiDB-lite"/>
    </source>
</evidence>
<organism evidence="2 3">
    <name type="scientific">Heliocybe sulcata</name>
    <dbReference type="NCBI Taxonomy" id="5364"/>
    <lineage>
        <taxon>Eukaryota</taxon>
        <taxon>Fungi</taxon>
        <taxon>Dikarya</taxon>
        <taxon>Basidiomycota</taxon>
        <taxon>Agaricomycotina</taxon>
        <taxon>Agaricomycetes</taxon>
        <taxon>Gloeophyllales</taxon>
        <taxon>Gloeophyllaceae</taxon>
        <taxon>Heliocybe</taxon>
    </lineage>
</organism>
<gene>
    <name evidence="2" type="ORF">OE88DRAFT_1654687</name>
</gene>
<feature type="region of interest" description="Disordered" evidence="1">
    <location>
        <begin position="131"/>
        <end position="167"/>
    </location>
</feature>
<feature type="compositionally biased region" description="Basic and acidic residues" evidence="1">
    <location>
        <begin position="318"/>
        <end position="328"/>
    </location>
</feature>
<feature type="compositionally biased region" description="Acidic residues" evidence="1">
    <location>
        <begin position="245"/>
        <end position="264"/>
    </location>
</feature>
<proteinExistence type="predicted"/>